<feature type="chain" id="PRO_5015595940" evidence="1">
    <location>
        <begin position="18"/>
        <end position="132"/>
    </location>
</feature>
<accession>A0A2S4ZZD7</accession>
<protein>
    <submittedName>
        <fullName evidence="2">Uncharacterized protein</fullName>
    </submittedName>
</protein>
<gene>
    <name evidence="2" type="ORF">C3L50_15915</name>
</gene>
<dbReference type="EMBL" id="PQVG01000014">
    <property type="protein sequence ID" value="POY35700.1"/>
    <property type="molecule type" value="Genomic_DNA"/>
</dbReference>
<organism evidence="2 3">
    <name type="scientific">Flavobacterium alvei</name>
    <dbReference type="NCBI Taxonomy" id="2080416"/>
    <lineage>
        <taxon>Bacteria</taxon>
        <taxon>Pseudomonadati</taxon>
        <taxon>Bacteroidota</taxon>
        <taxon>Flavobacteriia</taxon>
        <taxon>Flavobacteriales</taxon>
        <taxon>Flavobacteriaceae</taxon>
        <taxon>Flavobacterium</taxon>
    </lineage>
</organism>
<sequence length="132" mass="15634">MKKYIFFLLVFYNSVNAQNNIFLEPDKETNCEIMKNGKFGSTNYDPKEYYMIVKNGIQTEYVSDGKYYVKSKMEFINPCEYKTTILEITIPDYDKKIGEFLTTEIIATQCEYVKVKSKMYGKDYEFVLVKMD</sequence>
<evidence type="ECO:0000313" key="2">
    <source>
        <dbReference type="EMBL" id="POY35700.1"/>
    </source>
</evidence>
<feature type="signal peptide" evidence="1">
    <location>
        <begin position="1"/>
        <end position="17"/>
    </location>
</feature>
<keyword evidence="3" id="KW-1185">Reference proteome</keyword>
<reference evidence="2 3" key="1">
    <citation type="submission" date="2018-01" db="EMBL/GenBank/DDBJ databases">
        <authorList>
            <person name="Gaut B.S."/>
            <person name="Morton B.R."/>
            <person name="Clegg M.T."/>
            <person name="Duvall M.R."/>
        </authorList>
    </citation>
    <scope>NUCLEOTIDE SEQUENCE [LARGE SCALE GENOMIC DNA]</scope>
    <source>
        <strain evidence="2 3">HR-AY</strain>
    </source>
</reference>
<name>A0A2S4ZZD7_9FLAO</name>
<evidence type="ECO:0000256" key="1">
    <source>
        <dbReference type="SAM" id="SignalP"/>
    </source>
</evidence>
<dbReference type="Proteomes" id="UP000237310">
    <property type="component" value="Unassembled WGS sequence"/>
</dbReference>
<keyword evidence="1" id="KW-0732">Signal</keyword>
<dbReference type="AlphaFoldDB" id="A0A2S4ZZD7"/>
<evidence type="ECO:0000313" key="3">
    <source>
        <dbReference type="Proteomes" id="UP000237310"/>
    </source>
</evidence>
<comment type="caution">
    <text evidence="2">The sequence shown here is derived from an EMBL/GenBank/DDBJ whole genome shotgun (WGS) entry which is preliminary data.</text>
</comment>
<proteinExistence type="predicted"/>